<dbReference type="InterPro" id="IPR013785">
    <property type="entry name" value="Aldolase_TIM"/>
</dbReference>
<evidence type="ECO:0000256" key="3">
    <source>
        <dbReference type="ARBA" id="ARBA00022325"/>
    </source>
</evidence>
<dbReference type="UniPathway" id="UPA00047">
    <property type="reaction ID" value="UER00066"/>
</dbReference>
<keyword evidence="5" id="KW-0412">Isoleucine biosynthesis</keyword>
<dbReference type="PANTHER" id="PTHR43538:SF1">
    <property type="entry name" value="(R)-CITRAMALATE SYNTHASE"/>
    <property type="match status" value="1"/>
</dbReference>
<dbReference type="Pfam" id="PF00682">
    <property type="entry name" value="HMGL-like"/>
    <property type="match status" value="1"/>
</dbReference>
<dbReference type="AlphaFoldDB" id="A0A6J7EIW9"/>
<evidence type="ECO:0000256" key="6">
    <source>
        <dbReference type="ARBA" id="ARBA00022679"/>
    </source>
</evidence>
<proteinExistence type="inferred from homology"/>
<keyword evidence="4" id="KW-0028">Amino-acid biosynthesis</keyword>
<dbReference type="NCBIfam" id="TIGR00977">
    <property type="entry name" value="citramal_synth"/>
    <property type="match status" value="1"/>
</dbReference>
<protein>
    <recommendedName>
        <fullName evidence="3">(R)-citramalate synthase</fullName>
        <ecNumber evidence="8">2.3.3.21</ecNumber>
    </recommendedName>
</protein>
<dbReference type="InterPro" id="IPR054691">
    <property type="entry name" value="LeuA/HCS_post-cat"/>
</dbReference>
<gene>
    <name evidence="10" type="ORF">UFOPK3423_01444</name>
</gene>
<dbReference type="Gene3D" id="1.10.238.260">
    <property type="match status" value="1"/>
</dbReference>
<dbReference type="Gene3D" id="3.30.160.270">
    <property type="match status" value="1"/>
</dbReference>
<dbReference type="CDD" id="cd07941">
    <property type="entry name" value="DRE_TIM_LeuA3"/>
    <property type="match status" value="1"/>
</dbReference>
<dbReference type="Pfam" id="PF08502">
    <property type="entry name" value="LeuA_dimer"/>
    <property type="match status" value="1"/>
</dbReference>
<dbReference type="EMBL" id="CAFBLQ010000197">
    <property type="protein sequence ID" value="CAB4882061.1"/>
    <property type="molecule type" value="Genomic_DNA"/>
</dbReference>
<dbReference type="SUPFAM" id="SSF51569">
    <property type="entry name" value="Aldolase"/>
    <property type="match status" value="1"/>
</dbReference>
<evidence type="ECO:0000256" key="5">
    <source>
        <dbReference type="ARBA" id="ARBA00022624"/>
    </source>
</evidence>
<dbReference type="InterPro" id="IPR013709">
    <property type="entry name" value="2-isopropylmalate_synth_dimer"/>
</dbReference>
<evidence type="ECO:0000256" key="2">
    <source>
        <dbReference type="ARBA" id="ARBA00006154"/>
    </source>
</evidence>
<name>A0A6J7EIW9_9ZZZZ</name>
<comment type="pathway">
    <text evidence="1">Amino-acid biosynthesis; L-isoleucine biosynthesis; 2-oxobutanoate from pyruvate: step 1/3.</text>
</comment>
<dbReference type="InterPro" id="IPR005675">
    <property type="entry name" value="Citramal_synthase"/>
</dbReference>
<dbReference type="InterPro" id="IPR000891">
    <property type="entry name" value="PYR_CT"/>
</dbReference>
<organism evidence="10">
    <name type="scientific">freshwater metagenome</name>
    <dbReference type="NCBI Taxonomy" id="449393"/>
    <lineage>
        <taxon>unclassified sequences</taxon>
        <taxon>metagenomes</taxon>
        <taxon>ecological metagenomes</taxon>
    </lineage>
</organism>
<evidence type="ECO:0000256" key="8">
    <source>
        <dbReference type="ARBA" id="ARBA00034330"/>
    </source>
</evidence>
<dbReference type="Gene3D" id="3.20.20.70">
    <property type="entry name" value="Aldolase class I"/>
    <property type="match status" value="1"/>
</dbReference>
<dbReference type="InterPro" id="IPR002034">
    <property type="entry name" value="AIPM/Hcit_synth_CS"/>
</dbReference>
<reference evidence="10" key="1">
    <citation type="submission" date="2020-05" db="EMBL/GenBank/DDBJ databases">
        <authorList>
            <person name="Chiriac C."/>
            <person name="Salcher M."/>
            <person name="Ghai R."/>
            <person name="Kavagutti S V."/>
        </authorList>
    </citation>
    <scope>NUCLEOTIDE SEQUENCE</scope>
</reference>
<dbReference type="GO" id="GO:0003852">
    <property type="term" value="F:2-isopropylmalate synthase activity"/>
    <property type="evidence" value="ECO:0007669"/>
    <property type="project" value="InterPro"/>
</dbReference>
<evidence type="ECO:0000256" key="4">
    <source>
        <dbReference type="ARBA" id="ARBA00022605"/>
    </source>
</evidence>
<evidence type="ECO:0000313" key="10">
    <source>
        <dbReference type="EMBL" id="CAB4882061.1"/>
    </source>
</evidence>
<dbReference type="SMART" id="SM00917">
    <property type="entry name" value="LeuA_dimer"/>
    <property type="match status" value="1"/>
</dbReference>
<dbReference type="SUPFAM" id="SSF110921">
    <property type="entry name" value="2-isopropylmalate synthase LeuA, allosteric (dimerisation) domain"/>
    <property type="match status" value="1"/>
</dbReference>
<dbReference type="GO" id="GO:0009097">
    <property type="term" value="P:isoleucine biosynthetic process"/>
    <property type="evidence" value="ECO:0007669"/>
    <property type="project" value="UniProtKB-UniPathway"/>
</dbReference>
<evidence type="ECO:0000256" key="7">
    <source>
        <dbReference type="ARBA" id="ARBA00023304"/>
    </source>
</evidence>
<dbReference type="PANTHER" id="PTHR43538">
    <property type="entry name" value="ALPHA-IPM SYNTHASE/HOMOCITRATE SYNTHASE"/>
    <property type="match status" value="1"/>
</dbReference>
<keyword evidence="6" id="KW-0808">Transferase</keyword>
<keyword evidence="7" id="KW-0100">Branched-chain amino acid biosynthesis</keyword>
<evidence type="ECO:0000256" key="1">
    <source>
        <dbReference type="ARBA" id="ARBA00004743"/>
    </source>
</evidence>
<sequence length="534" mass="57211">MSFIELYDATLRDGMGGGGMSLTAQEKVRVVRRLDELGVQFIEAGFPSSNPKEIELFELLADEQLTHAQIVAFGMTRRRGVTAAEDEGLQVLTDCFAPVVTLVGKSSPLHVEKVVRVSREENLEMIADSISYLVACGKRAILDAEHFFDGYREDAGFALECVRAAKDAGAERVVLCDTNGGSLPNQVSAVVAAVCAEFPGYPIGIHTHNDSGCAVANSIVAIEAGATQVQGTINGIGERTGNANLVTIIADLELKLGLRSLPEGHLAMLTATANFVDELLNRAPASSQPFVGRHAFAHKAGMHAAGIRADSSTFEHIDPALVGNRNDVLVSELAGRGTVIEKASAVGIEVDDAAASRIVERVKDLEHLGYQFEVADGSFELLMRRETGAFEPLFQLESWRVVVEQRAEGRVETEATIKIWIDGERFVRTAEGNGPVNALDNALRGAITETHPHLANINLVNYKVRILDESHGTGAITRVLIDVTDGTDSWGTIGVDENVIAASWQALVDALVYPEQPGRRAGASVRPDESGADA</sequence>
<accession>A0A6J7EIW9</accession>
<comment type="similarity">
    <text evidence="2">Belongs to the alpha-IPM synthase/homocitrate synthase family.</text>
</comment>
<dbReference type="Pfam" id="PF22617">
    <property type="entry name" value="HCS_D2"/>
    <property type="match status" value="1"/>
</dbReference>
<evidence type="ECO:0000259" key="9">
    <source>
        <dbReference type="PROSITE" id="PS50991"/>
    </source>
</evidence>
<dbReference type="EC" id="2.3.3.21" evidence="8"/>
<dbReference type="InterPro" id="IPR036230">
    <property type="entry name" value="LeuA_allosteric_dom_sf"/>
</dbReference>
<feature type="domain" description="Pyruvate carboxyltransferase" evidence="9">
    <location>
        <begin position="4"/>
        <end position="267"/>
    </location>
</feature>
<dbReference type="PROSITE" id="PS00816">
    <property type="entry name" value="AIPM_HOMOCIT_SYNTH_2"/>
    <property type="match status" value="1"/>
</dbReference>
<dbReference type="GO" id="GO:0043714">
    <property type="term" value="F:(R)-citramalate synthase activity"/>
    <property type="evidence" value="ECO:0007669"/>
    <property type="project" value="UniProtKB-EC"/>
</dbReference>
<dbReference type="PROSITE" id="PS50991">
    <property type="entry name" value="PYR_CT"/>
    <property type="match status" value="1"/>
</dbReference>
<dbReference type="GO" id="GO:0009098">
    <property type="term" value="P:L-leucine biosynthetic process"/>
    <property type="evidence" value="ECO:0007669"/>
    <property type="project" value="InterPro"/>
</dbReference>